<feature type="compositionally biased region" description="Polar residues" evidence="1">
    <location>
        <begin position="170"/>
        <end position="189"/>
    </location>
</feature>
<name>A0A9R1VPA4_LACSA</name>
<dbReference type="AlphaFoldDB" id="A0A9R1VPA4"/>
<feature type="region of interest" description="Disordered" evidence="1">
    <location>
        <begin position="121"/>
        <end position="219"/>
    </location>
</feature>
<organism evidence="2 3">
    <name type="scientific">Lactuca sativa</name>
    <name type="common">Garden lettuce</name>
    <dbReference type="NCBI Taxonomy" id="4236"/>
    <lineage>
        <taxon>Eukaryota</taxon>
        <taxon>Viridiplantae</taxon>
        <taxon>Streptophyta</taxon>
        <taxon>Embryophyta</taxon>
        <taxon>Tracheophyta</taxon>
        <taxon>Spermatophyta</taxon>
        <taxon>Magnoliopsida</taxon>
        <taxon>eudicotyledons</taxon>
        <taxon>Gunneridae</taxon>
        <taxon>Pentapetalae</taxon>
        <taxon>asterids</taxon>
        <taxon>campanulids</taxon>
        <taxon>Asterales</taxon>
        <taxon>Asteraceae</taxon>
        <taxon>Cichorioideae</taxon>
        <taxon>Cichorieae</taxon>
        <taxon>Lactucinae</taxon>
        <taxon>Lactuca</taxon>
    </lineage>
</organism>
<dbReference type="Proteomes" id="UP000235145">
    <property type="component" value="Unassembled WGS sequence"/>
</dbReference>
<accession>A0A9R1VPA4</accession>
<feature type="region of interest" description="Disordered" evidence="1">
    <location>
        <begin position="1"/>
        <end position="31"/>
    </location>
</feature>
<gene>
    <name evidence="2" type="ORF">LSAT_V11C500275560</name>
</gene>
<evidence type="ECO:0000313" key="2">
    <source>
        <dbReference type="EMBL" id="KAJ0208392.1"/>
    </source>
</evidence>
<protein>
    <submittedName>
        <fullName evidence="2">Uncharacterized protein</fullName>
    </submittedName>
</protein>
<dbReference type="EMBL" id="NBSK02000005">
    <property type="protein sequence ID" value="KAJ0208392.1"/>
    <property type="molecule type" value="Genomic_DNA"/>
</dbReference>
<proteinExistence type="predicted"/>
<comment type="caution">
    <text evidence="2">The sequence shown here is derived from an EMBL/GenBank/DDBJ whole genome shotgun (WGS) entry which is preliminary data.</text>
</comment>
<feature type="compositionally biased region" description="Basic and acidic residues" evidence="1">
    <location>
        <begin position="9"/>
        <end position="22"/>
    </location>
</feature>
<keyword evidence="3" id="KW-1185">Reference proteome</keyword>
<reference evidence="2 3" key="1">
    <citation type="journal article" date="2017" name="Nat. Commun.">
        <title>Genome assembly with in vitro proximity ligation data and whole-genome triplication in lettuce.</title>
        <authorList>
            <person name="Reyes-Chin-Wo S."/>
            <person name="Wang Z."/>
            <person name="Yang X."/>
            <person name="Kozik A."/>
            <person name="Arikit S."/>
            <person name="Song C."/>
            <person name="Xia L."/>
            <person name="Froenicke L."/>
            <person name="Lavelle D.O."/>
            <person name="Truco M.J."/>
            <person name="Xia R."/>
            <person name="Zhu S."/>
            <person name="Xu C."/>
            <person name="Xu H."/>
            <person name="Xu X."/>
            <person name="Cox K."/>
            <person name="Korf I."/>
            <person name="Meyers B.C."/>
            <person name="Michelmore R.W."/>
        </authorList>
    </citation>
    <scope>NUCLEOTIDE SEQUENCE [LARGE SCALE GENOMIC DNA]</scope>
    <source>
        <strain evidence="3">cv. Salinas</strain>
        <tissue evidence="2">Seedlings</tissue>
    </source>
</reference>
<evidence type="ECO:0000256" key="1">
    <source>
        <dbReference type="SAM" id="MobiDB-lite"/>
    </source>
</evidence>
<evidence type="ECO:0000313" key="3">
    <source>
        <dbReference type="Proteomes" id="UP000235145"/>
    </source>
</evidence>
<sequence length="219" mass="24232">MQASINNKPYKELTDRQAHTGDKIGLANEPKDATLTGPNRFHIPIMVDSLISLLSTFHTTKIIVTDPFDFPFNGSIPASMYACVPDASKLLLEYTKLPSFGPRELTPEMIKSIEEVDKLAKRGKNPNLKKKEKEGQVSKVTTPKKRKSEKAAPSQLKKKNVKKMARNPRRVSTSDSHYTPSDKQPNTLTSESESSDSDDEGSVHGGTPPISPMHEVPIH</sequence>
<feature type="compositionally biased region" description="Basic residues" evidence="1">
    <location>
        <begin position="156"/>
        <end position="169"/>
    </location>
</feature>